<feature type="compositionally biased region" description="Basic and acidic residues" evidence="1">
    <location>
        <begin position="135"/>
        <end position="152"/>
    </location>
</feature>
<reference evidence="2 3" key="1">
    <citation type="submission" date="2020-08" db="EMBL/GenBank/DDBJ databases">
        <authorList>
            <person name="Newling K."/>
            <person name="Davey J."/>
            <person name="Forrester S."/>
        </authorList>
    </citation>
    <scope>NUCLEOTIDE SEQUENCE [LARGE SCALE GENOMIC DNA]</scope>
    <source>
        <strain evidence="3">Crithidia deanei Carvalho (ATCC PRA-265)</strain>
    </source>
</reference>
<name>S9X327_9TRYP</name>
<dbReference type="AlphaFoldDB" id="S9X327"/>
<gene>
    <name evidence="2" type="ORF">ADEAN_000228100</name>
</gene>
<protein>
    <submittedName>
        <fullName evidence="2">Uncharacterized protein</fullName>
    </submittedName>
</protein>
<dbReference type="EMBL" id="LR877148">
    <property type="protein sequence ID" value="CAD2214830.1"/>
    <property type="molecule type" value="Genomic_DNA"/>
</dbReference>
<sequence length="178" mass="21281">MTNPESAEEYKTKTYITREDEERLVERLYTQSVNAKKENLEALESRYYPHQEPQKISKEELQKSVNRQYDQALERRAQNFAESEKKVYASTDKEVTKTISRLSKEEIDASVERMYNETLKKKQQNMQESQQRYLFDPEKEAPTKKKDPKELGEYFEKISKPKKQTYTTEEINKIYGLK</sequence>
<dbReference type="PANTHER" id="PTHR38828">
    <property type="match status" value="1"/>
</dbReference>
<evidence type="ECO:0000313" key="2">
    <source>
        <dbReference type="EMBL" id="CAD2214830.1"/>
    </source>
</evidence>
<dbReference type="Proteomes" id="UP000515908">
    <property type="component" value="Chromosome 04"/>
</dbReference>
<evidence type="ECO:0000313" key="3">
    <source>
        <dbReference type="Proteomes" id="UP000515908"/>
    </source>
</evidence>
<keyword evidence="3" id="KW-1185">Reference proteome</keyword>
<proteinExistence type="predicted"/>
<accession>S9X327</accession>
<dbReference type="InterPro" id="IPR039963">
    <property type="entry name" value="Unchar_22kDa"/>
</dbReference>
<dbReference type="OrthoDB" id="272459at2759"/>
<dbReference type="PANTHER" id="PTHR38828:SF3">
    <property type="match status" value="1"/>
</dbReference>
<dbReference type="VEuPathDB" id="TriTrypDB:ADEAN_000228100"/>
<organism evidence="2 3">
    <name type="scientific">Angomonas deanei</name>
    <dbReference type="NCBI Taxonomy" id="59799"/>
    <lineage>
        <taxon>Eukaryota</taxon>
        <taxon>Discoba</taxon>
        <taxon>Euglenozoa</taxon>
        <taxon>Kinetoplastea</taxon>
        <taxon>Metakinetoplastina</taxon>
        <taxon>Trypanosomatida</taxon>
        <taxon>Trypanosomatidae</taxon>
        <taxon>Strigomonadinae</taxon>
        <taxon>Angomonas</taxon>
    </lineage>
</organism>
<feature type="region of interest" description="Disordered" evidence="1">
    <location>
        <begin position="120"/>
        <end position="152"/>
    </location>
</feature>
<evidence type="ECO:0000256" key="1">
    <source>
        <dbReference type="SAM" id="MobiDB-lite"/>
    </source>
</evidence>